<dbReference type="Pfam" id="PF13640">
    <property type="entry name" value="2OG-FeII_Oxy_3"/>
    <property type="match status" value="1"/>
</dbReference>
<evidence type="ECO:0000256" key="2">
    <source>
        <dbReference type="ARBA" id="ARBA00022964"/>
    </source>
</evidence>
<dbReference type="InterPro" id="IPR044862">
    <property type="entry name" value="Pro_4_hyd_alph_FE2OG_OXY"/>
</dbReference>
<sequence>MSQIALQYEALERTPISEAPFRHVVVPNFVREEDLQTLINLMPEMKSGGSFPPEGLRLHPTVRALTKELQGPRLKKIVAQKFGLDIKDAPSMLTLRGRTREKDGRIHRDSEAKLVTILLYLNPESAAWSAQEGCLRLLNGPDNLEDYEVEVKPAHGTLLIFPNGPKTWHGHRQYVGPRYTIQLNYMATNNKARYELRRHRLSALFKRLSFAR</sequence>
<accession>A0A060QDD8</accession>
<protein>
    <recommendedName>
        <fullName evidence="4">Prolyl 4-hydroxylase alpha subunit domain-containing protein</fullName>
    </recommendedName>
</protein>
<dbReference type="SMART" id="SM00702">
    <property type="entry name" value="P4Hc"/>
    <property type="match status" value="1"/>
</dbReference>
<dbReference type="GO" id="GO:0005506">
    <property type="term" value="F:iron ion binding"/>
    <property type="evidence" value="ECO:0007669"/>
    <property type="project" value="InterPro"/>
</dbReference>
<evidence type="ECO:0000256" key="1">
    <source>
        <dbReference type="ARBA" id="ARBA00001961"/>
    </source>
</evidence>
<reference evidence="5 6" key="2">
    <citation type="journal article" date="2014" name="PLoS ONE">
        <title>Evolution of mitochondria reconstructed from the energy metabolism of living bacteria.</title>
        <authorList>
            <person name="Degli Esposti M."/>
            <person name="Chouaia B."/>
            <person name="Comandatore F."/>
            <person name="Crotti E."/>
            <person name="Sassera D."/>
            <person name="Lievens P.M."/>
            <person name="Daffonchio D."/>
            <person name="Bandi C."/>
        </authorList>
    </citation>
    <scope>NUCLEOTIDE SEQUENCE [LARGE SCALE GENOMIC DNA]</scope>
    <source>
        <strain evidence="5 6">SF2.1</strain>
    </source>
</reference>
<dbReference type="GO" id="GO:0031418">
    <property type="term" value="F:L-ascorbic acid binding"/>
    <property type="evidence" value="ECO:0007669"/>
    <property type="project" value="InterPro"/>
</dbReference>
<dbReference type="InterPro" id="IPR006620">
    <property type="entry name" value="Pro_4_hyd_alph"/>
</dbReference>
<gene>
    <name evidence="5" type="ORF">ASAP_0628</name>
</gene>
<dbReference type="Gene3D" id="2.60.120.620">
    <property type="entry name" value="q2cbj1_9rhob like domain"/>
    <property type="match status" value="1"/>
</dbReference>
<feature type="domain" description="Prolyl 4-hydroxylase alpha subunit" evidence="4">
    <location>
        <begin position="21"/>
        <end position="186"/>
    </location>
</feature>
<dbReference type="GO" id="GO:0016705">
    <property type="term" value="F:oxidoreductase activity, acting on paired donors, with incorporation or reduction of molecular oxygen"/>
    <property type="evidence" value="ECO:0007669"/>
    <property type="project" value="InterPro"/>
</dbReference>
<dbReference type="EMBL" id="CBLX010000004">
    <property type="protein sequence ID" value="CDG38673.1"/>
    <property type="molecule type" value="Genomic_DNA"/>
</dbReference>
<comment type="cofactor">
    <cofactor evidence="1">
        <name>L-ascorbate</name>
        <dbReference type="ChEBI" id="CHEBI:38290"/>
    </cofactor>
</comment>
<keyword evidence="3" id="KW-0560">Oxidoreductase</keyword>
<organism evidence="5 6">
    <name type="scientific">Asaia bogorensis</name>
    <dbReference type="NCBI Taxonomy" id="91915"/>
    <lineage>
        <taxon>Bacteria</taxon>
        <taxon>Pseudomonadati</taxon>
        <taxon>Pseudomonadota</taxon>
        <taxon>Alphaproteobacteria</taxon>
        <taxon>Acetobacterales</taxon>
        <taxon>Acetobacteraceae</taxon>
        <taxon>Asaia</taxon>
    </lineage>
</organism>
<name>A0A060QDD8_9PROT</name>
<reference evidence="5 6" key="1">
    <citation type="journal article" date="2014" name="Genome Biol. Evol.">
        <title>Acetic acid bacteria genomes reveal functional traits for adaptation to life in insect guts.</title>
        <authorList>
            <person name="Chouaia B."/>
            <person name="Gaiarsa S."/>
            <person name="Crotti E."/>
            <person name="Comandatore F."/>
            <person name="Degli Esposti M."/>
            <person name="Ricci I."/>
            <person name="Alma A."/>
            <person name="Favia G."/>
            <person name="Bandi C."/>
            <person name="Daffonchio D."/>
        </authorList>
    </citation>
    <scope>NUCLEOTIDE SEQUENCE [LARGE SCALE GENOMIC DNA]</scope>
    <source>
        <strain evidence="5 6">SF2.1</strain>
    </source>
</reference>
<dbReference type="Proteomes" id="UP000027583">
    <property type="component" value="Unassembled WGS sequence"/>
</dbReference>
<dbReference type="GO" id="GO:0051213">
    <property type="term" value="F:dioxygenase activity"/>
    <property type="evidence" value="ECO:0007669"/>
    <property type="project" value="UniProtKB-KW"/>
</dbReference>
<evidence type="ECO:0000259" key="4">
    <source>
        <dbReference type="SMART" id="SM00702"/>
    </source>
</evidence>
<evidence type="ECO:0000313" key="5">
    <source>
        <dbReference type="EMBL" id="CDG38673.1"/>
    </source>
</evidence>
<evidence type="ECO:0000313" key="6">
    <source>
        <dbReference type="Proteomes" id="UP000027583"/>
    </source>
</evidence>
<dbReference type="RefSeq" id="WP_023979678.1">
    <property type="nucleotide sequence ID" value="NZ_CBLX010000004.1"/>
</dbReference>
<evidence type="ECO:0000256" key="3">
    <source>
        <dbReference type="ARBA" id="ARBA00023002"/>
    </source>
</evidence>
<dbReference type="AlphaFoldDB" id="A0A060QDD8"/>
<proteinExistence type="predicted"/>
<dbReference type="eggNOG" id="COG3751">
    <property type="taxonomic scope" value="Bacteria"/>
</dbReference>
<keyword evidence="2" id="KW-0223">Dioxygenase</keyword>
<comment type="caution">
    <text evidence="5">The sequence shown here is derived from an EMBL/GenBank/DDBJ whole genome shotgun (WGS) entry which is preliminary data.</text>
</comment>